<sequence length="1123" mass="126282">MRMERSDVFRFMAIREPDNVSDVDAARIDASGNGEDSSVLLQMLNDANKLNSPLPVIVKIANDYVNNKLSDDATVYTSSLKSLNAELSDLAVKIHSKTGKGKLSIVKTELDRLNITDENLVNWKSRLDDSFNATLLLGKEKKADLRSIERAIRSLHVISQVKNEAISDDKSIDEALAKTITVSKLIVSKRSSERLPKVDDENTEQIKENKERVKKAVEEYDGNNSAIKELTLAYDKDWERRRMLQLEKAPPESKAQEIPAVYSGIIQRAGRWLGLLPVSNKVSIPARKPQKNRIDFQSILAQGISKNISQQTKERLEAIGSNSDKIEASFAITRLEERNLNIANNLHAVPTNTVMSRFGEYNVNVGSQADEAYYDPDAPPIKFPSGDCPLSSKDDPIKQADYPLKLCRFNSLGVGELQVVKQKLIGYEIGEIAHIENVMASEKRSRNHRTLHKTEEFTSFELDREEETERDLETTTRFELQKEINKEMQESTQKEAGLTVSGTYGISVEFSANAGIATDNSSSKTESLSTSYSKEVVDRSVHRIQEKIKEKRTMLTIDEVEVINEHSFKNQEADAEHINGIYSWVNKKYEAQVFNYGKRELIEVIIPEPAAFIRYLATRRPKEGSTISKPLKPGYCIRGKYIPLSPGTLTVENYLDWVKAYNIQDIEPPPAKFVTVSTAYDKDVFKIAVEQPFEQQGFFAGFADMTLKIPPGYQAKKAWLNLNTSDAYVYGEIAIGRRSIFVQKSQLNIDVGGNQPIVDGELVPAPSLADIQNIALILDNEEMILPVAMSLRYLGLFTATLEVECKRTYTTMTAWQISTFNAIMNRYEMLKEEYEEAISGEENFGSVDIQGKNPLENQKIILNELKRQVITQMTGQTFAEFDAMQENVGEYGYPQQNVDEAWSEGQEIRFVEQAFEWENLQYLFYPYYWGKKKDWPTTSRIEDTDPIFQAFLQAGSCRLNIAVRPGFVNAVNTYLSTGKLPWDGNEGATIISCLDIDNEEESVDPFLSITEEMKAQQGAVYFKSKGTLSYVTGDPQAQVTGENTLFDDDDVNREINIDGKTYMIKSVNKEQQTIMLDDDIGPTLQGVTQFSIGAKAIGVPWIVIIPTSLVVLGDGSDLPEINA</sequence>
<name>Q47YW2_COLP3</name>
<dbReference type="RefSeq" id="WP_011044094.1">
    <property type="nucleotide sequence ID" value="NC_003910.7"/>
</dbReference>
<dbReference type="HOGENOM" id="CLU_008840_0_0_6"/>
<dbReference type="AlphaFoldDB" id="Q47YW2"/>
<dbReference type="Proteomes" id="UP000000547">
    <property type="component" value="Chromosome"/>
</dbReference>
<organism evidence="1 2">
    <name type="scientific">Colwellia psychrerythraea (strain 34H / ATCC BAA-681)</name>
    <name type="common">Vibrio psychroerythus</name>
    <dbReference type="NCBI Taxonomy" id="167879"/>
    <lineage>
        <taxon>Bacteria</taxon>
        <taxon>Pseudomonadati</taxon>
        <taxon>Pseudomonadota</taxon>
        <taxon>Gammaproteobacteria</taxon>
        <taxon>Alteromonadales</taxon>
        <taxon>Colwelliaceae</taxon>
        <taxon>Colwellia</taxon>
    </lineage>
</organism>
<dbReference type="KEGG" id="cps:CPS_3332"/>
<protein>
    <submittedName>
        <fullName evidence="1">Uncharacterized protein</fullName>
    </submittedName>
</protein>
<accession>Q47YW2</accession>
<reference evidence="1" key="1">
    <citation type="journal article" date="2005" name="Proc. Natl. Acad. Sci. U.S.A.">
        <title>The psychrophilic lifestyle as revealed by the genome sequence of Colwellia psychrerythraea 34H through genomic and proteomic analyses.</title>
        <authorList>
            <person name="Methe B.A."/>
            <person name="Nelson K.E."/>
            <person name="Deming J.W."/>
            <person name="Momen B."/>
            <person name="Melamud E."/>
            <person name="Zhang X."/>
            <person name="Moult J."/>
            <person name="Madupu R."/>
            <person name="Nelson W.C."/>
            <person name="Dodson R.J."/>
            <person name="Brinkac L.M."/>
            <person name="Daugherty S.C."/>
            <person name="Durkin A.S."/>
            <person name="DeBoy R.T."/>
            <person name="Kolonay J.F."/>
            <person name="Sullivan S.A."/>
            <person name="Zhou L."/>
            <person name="Davidsen T.M."/>
            <person name="Wu M."/>
            <person name="Huston A.L."/>
            <person name="Lewis M."/>
            <person name="Weaver B."/>
            <person name="Weidman J.F."/>
            <person name="Khouri H."/>
            <person name="Utterback T.R."/>
            <person name="Feldblyum T.V."/>
            <person name="Fraser C.M."/>
        </authorList>
    </citation>
    <scope>NUCLEOTIDE SEQUENCE [LARGE SCALE GENOMIC DNA]</scope>
    <source>
        <strain evidence="1">34H</strain>
    </source>
</reference>
<dbReference type="EMBL" id="CP000083">
    <property type="protein sequence ID" value="AAZ24642.1"/>
    <property type="molecule type" value="Genomic_DNA"/>
</dbReference>
<evidence type="ECO:0000313" key="2">
    <source>
        <dbReference type="Proteomes" id="UP000000547"/>
    </source>
</evidence>
<dbReference type="STRING" id="167879.CPS_3332"/>
<gene>
    <name evidence="1" type="ordered locus">CPS_3332</name>
</gene>
<proteinExistence type="predicted"/>
<evidence type="ECO:0000313" key="1">
    <source>
        <dbReference type="EMBL" id="AAZ24642.1"/>
    </source>
</evidence>